<evidence type="ECO:0000256" key="5">
    <source>
        <dbReference type="ARBA" id="ARBA00022448"/>
    </source>
</evidence>
<dbReference type="Gene3D" id="3.30.200.20">
    <property type="entry name" value="Phosphorylase Kinase, domain 1"/>
    <property type="match status" value="2"/>
</dbReference>
<dbReference type="GO" id="GO:0005198">
    <property type="term" value="F:structural molecule activity"/>
    <property type="evidence" value="ECO:0007669"/>
    <property type="project" value="InterPro"/>
</dbReference>
<dbReference type="PANTHER" id="PTHR10635">
    <property type="entry name" value="COATOMER SUBUNIT BETA"/>
    <property type="match status" value="1"/>
</dbReference>
<evidence type="ECO:0000256" key="7">
    <source>
        <dbReference type="ARBA" id="ARBA00022737"/>
    </source>
</evidence>
<evidence type="ECO:0000259" key="17">
    <source>
        <dbReference type="PROSITE" id="PS50011"/>
    </source>
</evidence>
<dbReference type="Proteomes" id="UP000318447">
    <property type="component" value="Unassembled WGS sequence"/>
</dbReference>
<reference evidence="19" key="1">
    <citation type="submission" date="2019-02" db="EMBL/GenBank/DDBJ databases">
        <title>FDA dAtabase for Regulatory Grade micrObial Sequences (FDA-ARGOS): Supporting development and validation of Infectious Disease Dx tests.</title>
        <authorList>
            <person name="Duncan R."/>
            <person name="Fisher C."/>
            <person name="Tallon L."/>
            <person name="Sadzewicz L."/>
            <person name="Sengamalay N."/>
            <person name="Ott S."/>
            <person name="Godinez A."/>
            <person name="Nagaraj S."/>
            <person name="Vavikolanu K."/>
            <person name="Nadendla S."/>
            <person name="Aluvathingal J."/>
            <person name="Sichtig H."/>
        </authorList>
    </citation>
    <scope>NUCLEOTIDE SEQUENCE [LARGE SCALE GENOMIC DNA]</scope>
    <source>
        <strain evidence="19">FDAARGOS_361</strain>
    </source>
</reference>
<dbReference type="VEuPathDB" id="TriTrypDB:LdCL_200018300"/>
<dbReference type="PANTHER" id="PTHR10635:SF0">
    <property type="entry name" value="COATOMER SUBUNIT BETA"/>
    <property type="match status" value="1"/>
</dbReference>
<keyword evidence="9" id="KW-0653">Protein transport</keyword>
<dbReference type="VEuPathDB" id="TriTrypDB:LdCL_200018600"/>
<feature type="region of interest" description="Disordered" evidence="16">
    <location>
        <begin position="1130"/>
        <end position="1149"/>
    </location>
</feature>
<dbReference type="Pfam" id="PF01602">
    <property type="entry name" value="Adaptin_N"/>
    <property type="match status" value="1"/>
</dbReference>
<evidence type="ECO:0000256" key="16">
    <source>
        <dbReference type="SAM" id="MobiDB-lite"/>
    </source>
</evidence>
<comment type="caution">
    <text evidence="18">The sequence shown here is derived from an EMBL/GenBank/DDBJ whole genome shotgun (WGS) entry which is preliminary data.</text>
</comment>
<feature type="region of interest" description="Disordered" evidence="16">
    <location>
        <begin position="1"/>
        <end position="22"/>
    </location>
</feature>
<feature type="domain" description="Protein kinase" evidence="17">
    <location>
        <begin position="59"/>
        <end position="307"/>
    </location>
</feature>
<evidence type="ECO:0000256" key="10">
    <source>
        <dbReference type="ARBA" id="ARBA00023034"/>
    </source>
</evidence>
<dbReference type="InterPro" id="IPR016024">
    <property type="entry name" value="ARM-type_fold"/>
</dbReference>
<dbReference type="SUPFAM" id="SSF56112">
    <property type="entry name" value="Protein kinase-like (PK-like)"/>
    <property type="match status" value="2"/>
</dbReference>
<evidence type="ECO:0000256" key="8">
    <source>
        <dbReference type="ARBA" id="ARBA00022892"/>
    </source>
</evidence>
<dbReference type="GO" id="GO:0006886">
    <property type="term" value="P:intracellular protein transport"/>
    <property type="evidence" value="ECO:0007669"/>
    <property type="project" value="InterPro"/>
</dbReference>
<dbReference type="InterPro" id="IPR011009">
    <property type="entry name" value="Kinase-like_dom_sf"/>
</dbReference>
<comment type="subunit">
    <text evidence="3">Oligomeric complex that consists of at least the alpha, beta, beta', gamma, delta, epsilon and zeta subunits.</text>
</comment>
<dbReference type="EMBL" id="RHLC01000023">
    <property type="protein sequence ID" value="TPP49867.1"/>
    <property type="molecule type" value="Genomic_DNA"/>
</dbReference>
<evidence type="ECO:0000256" key="12">
    <source>
        <dbReference type="ARBA" id="ARBA00023329"/>
    </source>
</evidence>
<keyword evidence="11" id="KW-0472">Membrane</keyword>
<dbReference type="PROSITE" id="PS00107">
    <property type="entry name" value="PROTEIN_KINASE_ATP"/>
    <property type="match status" value="1"/>
</dbReference>
<keyword evidence="5" id="KW-0813">Transport</keyword>
<evidence type="ECO:0000256" key="11">
    <source>
        <dbReference type="ARBA" id="ARBA00023136"/>
    </source>
</evidence>
<evidence type="ECO:0000256" key="6">
    <source>
        <dbReference type="ARBA" id="ARBA00022490"/>
    </source>
</evidence>
<dbReference type="VEuPathDB" id="TriTrypDB:LdBPK_201390.1"/>
<feature type="binding site" evidence="15">
    <location>
        <position position="340"/>
    </location>
    <ligand>
        <name>ATP</name>
        <dbReference type="ChEBI" id="CHEBI:30616"/>
    </ligand>
</feature>
<dbReference type="FunFam" id="1.25.10.10:FF:000444">
    <property type="entry name" value="Coatomer subunit beta"/>
    <property type="match status" value="1"/>
</dbReference>
<dbReference type="GO" id="GO:0004672">
    <property type="term" value="F:protein kinase activity"/>
    <property type="evidence" value="ECO:0007669"/>
    <property type="project" value="InterPro"/>
</dbReference>
<name>A0A504XXL8_LEIDO</name>
<dbReference type="GO" id="GO:0006891">
    <property type="term" value="P:intra-Golgi vesicle-mediated transport"/>
    <property type="evidence" value="ECO:0007669"/>
    <property type="project" value="TreeGrafter"/>
</dbReference>
<dbReference type="PROSITE" id="PS50011">
    <property type="entry name" value="PROTEIN_KINASE_DOM"/>
    <property type="match status" value="2"/>
</dbReference>
<keyword evidence="6" id="KW-0963">Cytoplasm</keyword>
<dbReference type="VEuPathDB" id="TriTrypDB:LdCL_200018500"/>
<sequence>MSTASQHRKSDSAERDEVNVKNAPKVASEAEINRRNVVFAEALRCACIAMRVGDDPGYIWTPQRLGAGSFGTVTLAYRHEGDAVWRKTAVKRISLRKEMRLSAVLEKVRCAGREVALCRRAGVSPHVVPMYEPWFDCREGVIALPMDAGDFSLEQYAVHCGFRFPPLVLLSMCAQCARAVAHLHRRGVVHRDVKPDNFEVGQELKRCVGTPHYMAPETGKLWLPSRNLFHEPLSAESLAVLSVAASMLVLDPRYRPTADAAVLQLQGFQEAFSHQIQSWPPGSGPQPCRRALRCACIAMRVGDDPGYIWTPQRLGAGSFGTVTLAYRHEGDAVWRKTAVKRISLRKEMRLSAVLEKVRCAGREVALCRRAGVSPHVVPMYEPWFDCREGVIALPMDAGDFSLEQYAVHCGFRFPPLVLLSMCAQCARAVAHLHRRGVVHRDVKPDNFEVGQELKRCVGTPHYMAPETSRAVPRALVTVAGLMLAMNPRRRPTMASVLLQLQGIGEAPESALPSVSSRILQMRACRPDVMVAMYAVPHAAVGQAVRWHLRPGDTFLVKGEWEMWMKKLYARALTAQDRAVPSLNTVTTDAALSQVVAPKQPSLRSRWTPSTTPLYIDASVGMPLSISPAFTTPDSCAQEESSTLLVGVGKAASAMSSKEIKNALEKGDTTARANALMAIIRLHVNGEPQNYLIMSVIRYITPIDDHLIKKLVLYFWEVVDKRDADGKLLSVIILICSFLRSDLLHPNEYVRGLTLRFLCKVNEVELIEPLVSAVVQNLSHKVAYVRRNAVLAVHYIFKKFPKLLPDAPELVESAIRTETDVSTCRNGLDFLAAFAPERAASYLSDFRDSHTLSAVDGPFLMSVVEFCRQMIRANPYEKARYVPVLFSVLQSKSAAVRYQCATTLLSLSSSPTAIRQATLTYVDIIKVHSDNSVRLIVVEQLNQMRGSYLYVLQDSLLDILSVLQDGSMAIRERVIELAVELVTRRNAETFMQAMRKELLRTNSVDFEVEDANAAMAYRLLIIKAINTALLRHPPSAPSMLPVLLDYLCDTTSTSREVITLIKEVLLSQPELRRDTMKKLSDIFPMMTSSPVMRTALWMFGAYASSADEVLQTLRMLKNAVEPLPFEAPKPLSGDAASLNTTATTNNASSQSNMRAVTTVLEDGTYVTTYTTATPAAAATATNGHGEGDNNDVSSSGLRLALLRGDYFLAAALASTLTKLVVQLFTGEAKGSVDAATRNTAQSDALAILREVLRYGTEADSLHPISADTNEHILLNIELLSNPQAPFMVDVLRASLEALGRAERRSARESGKTDGGGAATASAAAAVQLNAIDTPVVFSQLSEGKDAVFELEATAEGPGAAAKGESSERKAQLFLKKLEDTMPLSGFNDPVYCEASITVHQFDVSVDWLLVNCTSKQLTNLTIELVSLGGMKLCERPQTYTLNPHETIAVRTSLKVSATESGVIYGTVLYDAPNNQHCSFILNDIHVDIMNYIHPGPCFSAEFREKWGIFDWENKIAVSTTKRDLASLVRFIVQELNMQLLEPYEVEQQEEQDPELELLPTSEENEKCAYVSCNLYAQTAFGEDALANVSVESDGKGLVSGVIRIRSNTQTIAYGIGEKLNMLQKSGKL</sequence>
<dbReference type="GO" id="GO:0005524">
    <property type="term" value="F:ATP binding"/>
    <property type="evidence" value="ECO:0007669"/>
    <property type="project" value="UniProtKB-UniRule"/>
</dbReference>
<evidence type="ECO:0000256" key="9">
    <source>
        <dbReference type="ARBA" id="ARBA00022927"/>
    </source>
</evidence>
<dbReference type="InterPro" id="IPR011710">
    <property type="entry name" value="Coatomer_bsu_C"/>
</dbReference>
<dbReference type="InterPro" id="IPR029446">
    <property type="entry name" value="COPB1_appendage_platform_dom"/>
</dbReference>
<dbReference type="GO" id="GO:0006888">
    <property type="term" value="P:endoplasmic reticulum to Golgi vesicle-mediated transport"/>
    <property type="evidence" value="ECO:0007669"/>
    <property type="project" value="TreeGrafter"/>
</dbReference>
<dbReference type="Gene3D" id="1.10.510.10">
    <property type="entry name" value="Transferase(Phosphotransferase) domain 1"/>
    <property type="match status" value="2"/>
</dbReference>
<dbReference type="GO" id="GO:0030126">
    <property type="term" value="C:COPI vesicle coat"/>
    <property type="evidence" value="ECO:0007669"/>
    <property type="project" value="InterPro"/>
</dbReference>
<evidence type="ECO:0000256" key="3">
    <source>
        <dbReference type="ARBA" id="ARBA00011775"/>
    </source>
</evidence>
<evidence type="ECO:0000313" key="19">
    <source>
        <dbReference type="Proteomes" id="UP000318447"/>
    </source>
</evidence>
<accession>A0A504XXL8</accession>
<dbReference type="GO" id="GO:0000139">
    <property type="term" value="C:Golgi membrane"/>
    <property type="evidence" value="ECO:0007669"/>
    <property type="project" value="UniProtKB-SubCell"/>
</dbReference>
<dbReference type="VEuPathDB" id="TriTrypDB:LDHU3_20.1750"/>
<dbReference type="InterPro" id="IPR000719">
    <property type="entry name" value="Prot_kinase_dom"/>
</dbReference>
<evidence type="ECO:0000256" key="13">
    <source>
        <dbReference type="ARBA" id="ARBA00025536"/>
    </source>
</evidence>
<evidence type="ECO:0000256" key="14">
    <source>
        <dbReference type="ARBA" id="ARBA00030841"/>
    </source>
</evidence>
<dbReference type="InterPro" id="IPR011989">
    <property type="entry name" value="ARM-like"/>
</dbReference>
<dbReference type="Pfam" id="PF07718">
    <property type="entry name" value="Coatamer_beta_C"/>
    <property type="match status" value="1"/>
</dbReference>
<dbReference type="SMART" id="SM00220">
    <property type="entry name" value="S_TKc"/>
    <property type="match status" value="2"/>
</dbReference>
<keyword evidence="15" id="KW-0067">ATP-binding</keyword>
<evidence type="ECO:0000256" key="2">
    <source>
        <dbReference type="ARBA" id="ARBA00004347"/>
    </source>
</evidence>
<dbReference type="SUPFAM" id="SSF48371">
    <property type="entry name" value="ARM repeat"/>
    <property type="match status" value="1"/>
</dbReference>
<gene>
    <name evidence="18" type="ORF">CGC21_29165</name>
</gene>
<evidence type="ECO:0000256" key="15">
    <source>
        <dbReference type="PROSITE-ProRule" id="PRU10141"/>
    </source>
</evidence>
<keyword evidence="15" id="KW-0547">Nucleotide-binding</keyword>
<dbReference type="Gene3D" id="1.25.10.10">
    <property type="entry name" value="Leucine-rich Repeat Variant"/>
    <property type="match status" value="1"/>
</dbReference>
<comment type="subcellular location">
    <subcellularLocation>
        <location evidence="2">Cytoplasmic vesicle</location>
        <location evidence="2">COPI-coated vesicle membrane</location>
        <topology evidence="2">Peripheral membrane protein</topology>
        <orientation evidence="2">Cytoplasmic side</orientation>
    </subcellularLocation>
    <subcellularLocation>
        <location evidence="1">Golgi apparatus membrane</location>
        <topology evidence="1">Peripheral membrane protein</topology>
        <orientation evidence="1">Cytoplasmic side</orientation>
    </subcellularLocation>
</comment>
<dbReference type="InterPro" id="IPR016460">
    <property type="entry name" value="COPB1"/>
</dbReference>
<protein>
    <recommendedName>
        <fullName evidence="4">Coatomer subunit beta</fullName>
    </recommendedName>
    <alternativeName>
        <fullName evidence="14">Beta-coat protein</fullName>
    </alternativeName>
</protein>
<dbReference type="VEuPathDB" id="TriTrypDB:LDHU3_20.1710"/>
<dbReference type="InterPro" id="IPR002553">
    <property type="entry name" value="Clathrin/coatomer_adapt-like_N"/>
</dbReference>
<feature type="compositionally biased region" description="Basic and acidic residues" evidence="16">
    <location>
        <begin position="8"/>
        <end position="19"/>
    </location>
</feature>
<keyword evidence="12" id="KW-0968">Cytoplasmic vesicle</keyword>
<evidence type="ECO:0000256" key="4">
    <source>
        <dbReference type="ARBA" id="ARBA00017024"/>
    </source>
</evidence>
<comment type="function">
    <text evidence="13">The coatomer is a cytosolic protein complex that binds to dilysine motifs and reversibly associates with Golgi non-clathrin-coated vesicles, which further mediate biosynthetic protein transport from the ER, via the Golgi up to the trans Golgi network. Coatomer complex is required for budding from Golgi membranes, and is essential for the retrograde Golgi-to-ER transport of dilysine-tagged proteins.</text>
</comment>
<feature type="compositionally biased region" description="Low complexity" evidence="16">
    <location>
        <begin position="1134"/>
        <end position="1149"/>
    </location>
</feature>
<evidence type="ECO:0000256" key="1">
    <source>
        <dbReference type="ARBA" id="ARBA00004255"/>
    </source>
</evidence>
<dbReference type="Pfam" id="PF14806">
    <property type="entry name" value="Coatomer_b_Cpla"/>
    <property type="match status" value="1"/>
</dbReference>
<keyword evidence="7" id="KW-0677">Repeat</keyword>
<dbReference type="VEuPathDB" id="TriTrypDB:LdBPK_201370.1"/>
<dbReference type="InterPro" id="IPR017441">
    <property type="entry name" value="Protein_kinase_ATP_BS"/>
</dbReference>
<dbReference type="CDD" id="cd00180">
    <property type="entry name" value="PKc"/>
    <property type="match status" value="2"/>
</dbReference>
<keyword evidence="8" id="KW-0931">ER-Golgi transport</keyword>
<organism evidence="18 19">
    <name type="scientific">Leishmania donovani</name>
    <dbReference type="NCBI Taxonomy" id="5661"/>
    <lineage>
        <taxon>Eukaryota</taxon>
        <taxon>Discoba</taxon>
        <taxon>Euglenozoa</taxon>
        <taxon>Kinetoplastea</taxon>
        <taxon>Metakinetoplastina</taxon>
        <taxon>Trypanosomatida</taxon>
        <taxon>Trypanosomatidae</taxon>
        <taxon>Leishmaniinae</taxon>
        <taxon>Leishmania</taxon>
    </lineage>
</organism>
<feature type="domain" description="Protein kinase" evidence="17">
    <location>
        <begin position="308"/>
        <end position="591"/>
    </location>
</feature>
<proteinExistence type="predicted"/>
<dbReference type="Pfam" id="PF00069">
    <property type="entry name" value="Pkinase"/>
    <property type="match status" value="2"/>
</dbReference>
<evidence type="ECO:0000313" key="18">
    <source>
        <dbReference type="EMBL" id="TPP49867.1"/>
    </source>
</evidence>
<keyword evidence="10" id="KW-0333">Golgi apparatus</keyword>